<dbReference type="Pfam" id="PF25023">
    <property type="entry name" value="TEN_YD-shell"/>
    <property type="match status" value="2"/>
</dbReference>
<evidence type="ECO:0000256" key="1">
    <source>
        <dbReference type="ARBA" id="ARBA00004613"/>
    </source>
</evidence>
<dbReference type="InterPro" id="IPR011047">
    <property type="entry name" value="Quinoprotein_ADH-like_sf"/>
</dbReference>
<feature type="domain" description="Carbohydrate-binding module family 96" evidence="6">
    <location>
        <begin position="294"/>
        <end position="449"/>
    </location>
</feature>
<dbReference type="InterPro" id="IPR031325">
    <property type="entry name" value="RHS_repeat"/>
</dbReference>
<dbReference type="InterPro" id="IPR006530">
    <property type="entry name" value="YD"/>
</dbReference>
<dbReference type="InterPro" id="IPR056823">
    <property type="entry name" value="TEN-like_YD-shell"/>
</dbReference>
<dbReference type="Pfam" id="PF20148">
    <property type="entry name" value="DUF6531"/>
    <property type="match status" value="1"/>
</dbReference>
<name>A0A6I2MCZ5_9BACI</name>
<feature type="domain" description="Teneurin-like YD-shell" evidence="7">
    <location>
        <begin position="1487"/>
        <end position="1752"/>
    </location>
</feature>
<dbReference type="RefSeq" id="WP_154319297.1">
    <property type="nucleotide sequence ID" value="NZ_CAJGAA010000007.1"/>
</dbReference>
<dbReference type="PANTHER" id="PTHR32305">
    <property type="match status" value="1"/>
</dbReference>
<dbReference type="GO" id="GO:0005576">
    <property type="term" value="C:extracellular region"/>
    <property type="evidence" value="ECO:0007669"/>
    <property type="project" value="UniProtKB-SubCell"/>
</dbReference>
<evidence type="ECO:0000256" key="4">
    <source>
        <dbReference type="ARBA" id="ARBA00022737"/>
    </source>
</evidence>
<feature type="domain" description="DUF6531" evidence="5">
    <location>
        <begin position="466"/>
        <end position="540"/>
    </location>
</feature>
<dbReference type="Gene3D" id="2.60.120.260">
    <property type="entry name" value="Galactose-binding domain-like"/>
    <property type="match status" value="1"/>
</dbReference>
<reference evidence="8 9" key="1">
    <citation type="submission" date="2019-11" db="EMBL/GenBank/DDBJ databases">
        <title>Bacillus idriensis genome.</title>
        <authorList>
            <person name="Konopka E.N."/>
            <person name="Newman J.D."/>
        </authorList>
    </citation>
    <scope>NUCLEOTIDE SEQUENCE [LARGE SCALE GENOMIC DNA]</scope>
    <source>
        <strain evidence="8 9">DSM 19097</strain>
    </source>
</reference>
<dbReference type="Proteomes" id="UP000441585">
    <property type="component" value="Unassembled WGS sequence"/>
</dbReference>
<dbReference type="InterPro" id="IPR022385">
    <property type="entry name" value="Rhs_assc_core"/>
</dbReference>
<evidence type="ECO:0000259" key="7">
    <source>
        <dbReference type="Pfam" id="PF25023"/>
    </source>
</evidence>
<evidence type="ECO:0000313" key="8">
    <source>
        <dbReference type="EMBL" id="MRX56150.1"/>
    </source>
</evidence>
<keyword evidence="3" id="KW-0732">Signal</keyword>
<evidence type="ECO:0000259" key="6">
    <source>
        <dbReference type="Pfam" id="PF24517"/>
    </source>
</evidence>
<dbReference type="EMBL" id="WKKF01000009">
    <property type="protein sequence ID" value="MRX56150.1"/>
    <property type="molecule type" value="Genomic_DNA"/>
</dbReference>
<dbReference type="InterPro" id="IPR050708">
    <property type="entry name" value="T6SS_VgrG/RHS"/>
</dbReference>
<comment type="subcellular location">
    <subcellularLocation>
        <location evidence="1">Secreted</location>
    </subcellularLocation>
</comment>
<feature type="domain" description="Teneurin-like YD-shell" evidence="7">
    <location>
        <begin position="1316"/>
        <end position="1481"/>
    </location>
</feature>
<accession>A0A6I2MCZ5</accession>
<evidence type="ECO:0000256" key="2">
    <source>
        <dbReference type="ARBA" id="ARBA00022525"/>
    </source>
</evidence>
<dbReference type="Gene3D" id="2.180.10.10">
    <property type="entry name" value="RHS repeat-associated core"/>
    <property type="match status" value="3"/>
</dbReference>
<keyword evidence="2" id="KW-0964">Secreted</keyword>
<sequence>MPSSFRTFYRYFAIIISFCLLVSLVGPSFTEAAPGEAKRAPKKETLTAEIGEIPNKLPKQKLELTNKRTPFSTRYLNPDGSFTEEIFMEQQFYQDPSDKKWKKIDNKLKTSTKKAGKFENIANDQKAWFTQVTGNGELVTVEKKDKSVSLVPVKAKKVQGAVKENEISYKGIFDNVDVRYRVQGSAVKEDIILNQYQNENTFSFELKMKGVIPHKEKNGTIVFKDLKGKTVWFFENPYMTDAKGKYSEKVSLDLREENGKTFVDVIADQAFLKDLETQYPVTIDPTINSWDVLRDNFVASSFPDSIYSSNTYMHTGYNSYFGTTRALVRFFLPALPSDSVIDSATFNAYQTRNDSQQVSVDLHRVTSDWPSSVTWNTQPTNASTKESTVTSSSYNEYWGWDITKLAKDWYNGVQANYGLMLKQQNETTSPYRTFTSVNNGSNTPRLSINYRVESIGLESFWTNTEDGVNPANGNLVYQETDVEIQGLGPVVSLTRTFNSRKSSFKGLFGYGWITNLERLIVDSGSGPITLIDEDNTRHIFGEKVGGGYEAAGGIYLDLVKNIDGTYTITETDGNKTNFNSNGKISSIVDTNANTTTFVYDTSGKLTKVRDASGRETTITYGTNGYVSSVTDPAGRATSYEYDASGNPIKVTDPDGKATTFTYDADHNITGITDARSIKTTIDYDTSDRISSISLPITIDGVQQTSTSTYSYDTTNLVTSVTDGEGRRVDYTYNANGNVVQLTENPLDTSNKAITTFTYDNNNNLTQVKDANINKANGTATWVYTYDTNGNITSMKLPENQTSSYTYDSQNNLVKEQDFNSNVSTSDYDTKNNNTESTDANVQTSASRYTANGNVEYDTHPMSATDNQITNSSFEIDSNTDNWADNWTKAIESGKTANFAWSTTAKFGSKAISISNPTGWAIAKTDKLIPYVEGNKYIVSGYVKTTSTTNTAIVKVEFLDSAGGWISEKPAYQLKGTHDWTRIQAVVDNVPANTANIRVSVGLNAGTGTAYFDGIQLEKGTVLSAYNHVENSSFERNTGTGDKVPFGWTNSTNLSANDGVYQNGTGEDNVYVGTYSFKLTGEKTKNKFIKQRINLSGDATTPLTLSGWSKQVGADVNGGSYNLQVQINYTDGTVGNFANDFSKTTADWQHVAAQVKPTKAFNSVDVLYLYNDQYGTAWFDAMRLEKGASHTFNTYDAGGNYLTEVDNPVGNNVKFSYDAGGNKTSVTDGKGKTTSFAYDKRNLLTSMTDANLKTTSYGYDAVGNRTTITDAKNNVNTYEYNEFNQVSKITNPLNQVIQLGYDKNGNTKKLIFPKGDTVSYTYNGLNRMDGIYHNGVKQWGLGYDANGNIAWYADNTGKTTSFTYDKNNLVTQQSEGASNKIDYAYDNNGNPTSLTVTSGATIITNGYSYNSLNQVAEVTRDGVNQAKFIYDERGNVISTRKGNGTYTAFEYDDANRLKSMKNYNVAGALLDTYTYSYDANNNHTSVITNAGTVSYQYDSLNQLIQETLADGSSNSYEYDAVGNRTKKVVTQGGNITTTNYTYDDANQLISVKGQAYTYDANGNMKNNGARTFIYDVENRLIEVKNSGGTSLASFTYDKDGKRLSMTTTSGTIYYHYSGDKVIYETDANNNIVASYTWDAQGNPVSMTKSGATYYYHVNGHGDVTALTDANGVTVAQYQYDAWGNITSQTGTMASSNPYRYAGYRYDEATGLYYLMARYYDAKDGRFITRDTFHGFEDDPQSLNLYTYTKNNPVMYVDPDGHNPIAIIGLILRFATPLIKKYGTKYAAKIRNYAAKLFKNLTDRYRITSSTNAIVVILDKKDNNKRIFSLDYHKNIPLRNKRTRKKEQDIPVWHYHMKDPRVHYVFRWSIRSGYELYYNNYYYRYVW</sequence>
<dbReference type="Pfam" id="PF24517">
    <property type="entry name" value="CBM96"/>
    <property type="match status" value="1"/>
</dbReference>
<dbReference type="Pfam" id="PF05593">
    <property type="entry name" value="RHS_repeat"/>
    <property type="match status" value="6"/>
</dbReference>
<dbReference type="InterPro" id="IPR055372">
    <property type="entry name" value="CBM96"/>
</dbReference>
<proteinExistence type="predicted"/>
<dbReference type="CDD" id="cd12871">
    <property type="entry name" value="Bacuni_01323_like"/>
    <property type="match status" value="1"/>
</dbReference>
<organism evidence="8 9">
    <name type="scientific">Metabacillus idriensis</name>
    <dbReference type="NCBI Taxonomy" id="324768"/>
    <lineage>
        <taxon>Bacteria</taxon>
        <taxon>Bacillati</taxon>
        <taxon>Bacillota</taxon>
        <taxon>Bacilli</taxon>
        <taxon>Bacillales</taxon>
        <taxon>Bacillaceae</taxon>
        <taxon>Metabacillus</taxon>
    </lineage>
</organism>
<dbReference type="InterPro" id="IPR045351">
    <property type="entry name" value="DUF6531"/>
</dbReference>
<evidence type="ECO:0000313" key="9">
    <source>
        <dbReference type="Proteomes" id="UP000441585"/>
    </source>
</evidence>
<protein>
    <submittedName>
        <fullName evidence="8">DNRLRE domain-containing protein</fullName>
    </submittedName>
</protein>
<evidence type="ECO:0000256" key="3">
    <source>
        <dbReference type="ARBA" id="ARBA00022729"/>
    </source>
</evidence>
<keyword evidence="4" id="KW-0677">Repeat</keyword>
<keyword evidence="9" id="KW-1185">Reference proteome</keyword>
<dbReference type="PANTHER" id="PTHR32305:SF17">
    <property type="entry name" value="TRNA NUCLEASE WAPA"/>
    <property type="match status" value="1"/>
</dbReference>
<dbReference type="NCBIfam" id="TIGR01643">
    <property type="entry name" value="YD_repeat_2x"/>
    <property type="match status" value="11"/>
</dbReference>
<comment type="caution">
    <text evidence="8">The sequence shown here is derived from an EMBL/GenBank/DDBJ whole genome shotgun (WGS) entry which is preliminary data.</text>
</comment>
<evidence type="ECO:0000259" key="5">
    <source>
        <dbReference type="Pfam" id="PF20148"/>
    </source>
</evidence>
<dbReference type="SUPFAM" id="SSF50998">
    <property type="entry name" value="Quinoprotein alcohol dehydrogenase-like"/>
    <property type="match status" value="1"/>
</dbReference>
<dbReference type="NCBIfam" id="TIGR03696">
    <property type="entry name" value="Rhs_assc_core"/>
    <property type="match status" value="1"/>
</dbReference>
<gene>
    <name evidence="8" type="ORF">GJU41_19515</name>
</gene>
<dbReference type="NCBIfam" id="NF033679">
    <property type="entry name" value="DNRLRE_dom"/>
    <property type="match status" value="1"/>
</dbReference>